<protein>
    <submittedName>
        <fullName evidence="1">N-formylglutamate amidohydrolase</fullName>
    </submittedName>
</protein>
<dbReference type="InterPro" id="IPR007709">
    <property type="entry name" value="N-FG_amidohydro"/>
</dbReference>
<proteinExistence type="predicted"/>
<sequence>MTNVYTLAEPDCIEALPLVLDSPHSGSLFPDDFRCLASEAQLKSGWDAYVDDLWAPVLAVGGSLLSAHYSRMYIDLNRAPDDVDPAMLKRPWAGCNPSKYSERGMGLIRRYALPDVPMYDAPLNIEDIVRRIEQFYRPYHQALQTKLDALQQQFSAVWHVDCHSMKSTGNRMNIDSGAARPDVVLGDNDGLCSDPGFVQIVEDAFVSLGYKVVRNQPYKGGYLVTHYGNPAKRRFSMQIELNRALYMDEQAFVPNRKFDDFRRDLGRVAGAMADYIVDNLGGQDNV</sequence>
<name>A0ABP3GBV3_9ALTE</name>
<dbReference type="EMBL" id="BAAAEI010000002">
    <property type="protein sequence ID" value="GAA0341554.1"/>
    <property type="molecule type" value="Genomic_DNA"/>
</dbReference>
<keyword evidence="2" id="KW-1185">Reference proteome</keyword>
<dbReference type="RefSeq" id="WP_343840818.1">
    <property type="nucleotide sequence ID" value="NZ_BAAAEI010000002.1"/>
</dbReference>
<gene>
    <name evidence="1" type="ORF">GCM10009092_02590</name>
</gene>
<dbReference type="Proteomes" id="UP001501757">
    <property type="component" value="Unassembled WGS sequence"/>
</dbReference>
<reference evidence="2" key="1">
    <citation type="journal article" date="2019" name="Int. J. Syst. Evol. Microbiol.">
        <title>The Global Catalogue of Microorganisms (GCM) 10K type strain sequencing project: providing services to taxonomists for standard genome sequencing and annotation.</title>
        <authorList>
            <consortium name="The Broad Institute Genomics Platform"/>
            <consortium name="The Broad Institute Genome Sequencing Center for Infectious Disease"/>
            <person name="Wu L."/>
            <person name="Ma J."/>
        </authorList>
    </citation>
    <scope>NUCLEOTIDE SEQUENCE [LARGE SCALE GENOMIC DNA]</scope>
    <source>
        <strain evidence="2">JCM 13378</strain>
    </source>
</reference>
<organism evidence="1 2">
    <name type="scientific">Bowmanella denitrificans</name>
    <dbReference type="NCBI Taxonomy" id="366582"/>
    <lineage>
        <taxon>Bacteria</taxon>
        <taxon>Pseudomonadati</taxon>
        <taxon>Pseudomonadota</taxon>
        <taxon>Gammaproteobacteria</taxon>
        <taxon>Alteromonadales</taxon>
        <taxon>Alteromonadaceae</taxon>
        <taxon>Bowmanella</taxon>
    </lineage>
</organism>
<accession>A0ABP3GBV3</accession>
<dbReference type="Pfam" id="PF05013">
    <property type="entry name" value="FGase"/>
    <property type="match status" value="1"/>
</dbReference>
<comment type="caution">
    <text evidence="1">The sequence shown here is derived from an EMBL/GenBank/DDBJ whole genome shotgun (WGS) entry which is preliminary data.</text>
</comment>
<dbReference type="Gene3D" id="3.40.630.40">
    <property type="entry name" value="Zn-dependent exopeptidases"/>
    <property type="match status" value="1"/>
</dbReference>
<evidence type="ECO:0000313" key="1">
    <source>
        <dbReference type="EMBL" id="GAA0341554.1"/>
    </source>
</evidence>
<evidence type="ECO:0000313" key="2">
    <source>
        <dbReference type="Proteomes" id="UP001501757"/>
    </source>
</evidence>
<dbReference type="SUPFAM" id="SSF53187">
    <property type="entry name" value="Zn-dependent exopeptidases"/>
    <property type="match status" value="1"/>
</dbReference>